<keyword evidence="2" id="KW-1185">Reference proteome</keyword>
<gene>
    <name evidence="1" type="ORF">ARMOST_20730</name>
</gene>
<dbReference type="AlphaFoldDB" id="A0A284S844"/>
<protein>
    <submittedName>
        <fullName evidence="1">Uncharacterized protein</fullName>
    </submittedName>
</protein>
<accession>A0A284S844</accession>
<sequence length="343" mass="38053">MSLVINFIIVIDPLAQSRSGINTQVYKVLWDAVEVFIFFPRHAMSSENFTLPPFANLCESLNVPPPSQRQGVPVQPNIGPIRPLYTSAPEINIGSNGYEVVQGPLNHDQRWMLQGRSSFPSEVLMNVPSGSHYIMLKGHGPTSYCEPVRSSDKCYVPSTQQLGGYCFILQQQRTFVQQLNIRPYKAHGNGFVVYLHRPLGDQCSTIRVQGAIPFISTDTMDRALGLPGVSIGRLLCQEPGILVNANSVIQPPELKGSEFSIRVEIAAAGYNGVVKIFLLMECTHGWMTHLGLARQVAYGFIQLLAKSPQRTHFNATNLRLVALYKLEDSKDNVWNVAYAVVNP</sequence>
<evidence type="ECO:0000313" key="2">
    <source>
        <dbReference type="Proteomes" id="UP000219338"/>
    </source>
</evidence>
<dbReference type="Proteomes" id="UP000219338">
    <property type="component" value="Unassembled WGS sequence"/>
</dbReference>
<organism evidence="1 2">
    <name type="scientific">Armillaria ostoyae</name>
    <name type="common">Armillaria root rot fungus</name>
    <dbReference type="NCBI Taxonomy" id="47428"/>
    <lineage>
        <taxon>Eukaryota</taxon>
        <taxon>Fungi</taxon>
        <taxon>Dikarya</taxon>
        <taxon>Basidiomycota</taxon>
        <taxon>Agaricomycotina</taxon>
        <taxon>Agaricomycetes</taxon>
        <taxon>Agaricomycetidae</taxon>
        <taxon>Agaricales</taxon>
        <taxon>Marasmiineae</taxon>
        <taxon>Physalacriaceae</taxon>
        <taxon>Armillaria</taxon>
    </lineage>
</organism>
<dbReference type="EMBL" id="FUEG01000041">
    <property type="protein sequence ID" value="SJL17185.1"/>
    <property type="molecule type" value="Genomic_DNA"/>
</dbReference>
<proteinExistence type="predicted"/>
<dbReference type="OMA" id="LMECTHG"/>
<dbReference type="OrthoDB" id="2856469at2759"/>
<reference evidence="2" key="1">
    <citation type="journal article" date="2017" name="Nat. Ecol. Evol.">
        <title>Genome expansion and lineage-specific genetic innovations in the forest pathogenic fungi Armillaria.</title>
        <authorList>
            <person name="Sipos G."/>
            <person name="Prasanna A.N."/>
            <person name="Walter M.C."/>
            <person name="O'Connor E."/>
            <person name="Balint B."/>
            <person name="Krizsan K."/>
            <person name="Kiss B."/>
            <person name="Hess J."/>
            <person name="Varga T."/>
            <person name="Slot J."/>
            <person name="Riley R."/>
            <person name="Boka B."/>
            <person name="Rigling D."/>
            <person name="Barry K."/>
            <person name="Lee J."/>
            <person name="Mihaltcheva S."/>
            <person name="LaButti K."/>
            <person name="Lipzen A."/>
            <person name="Waldron R."/>
            <person name="Moloney N.M."/>
            <person name="Sperisen C."/>
            <person name="Kredics L."/>
            <person name="Vagvoelgyi C."/>
            <person name="Patrignani A."/>
            <person name="Fitzpatrick D."/>
            <person name="Nagy I."/>
            <person name="Doyle S."/>
            <person name="Anderson J.B."/>
            <person name="Grigoriev I.V."/>
            <person name="Gueldener U."/>
            <person name="Muensterkoetter M."/>
            <person name="Nagy L.G."/>
        </authorList>
    </citation>
    <scope>NUCLEOTIDE SEQUENCE [LARGE SCALE GENOMIC DNA]</scope>
    <source>
        <strain evidence="2">C18/9</strain>
    </source>
</reference>
<evidence type="ECO:0000313" key="1">
    <source>
        <dbReference type="EMBL" id="SJL17185.1"/>
    </source>
</evidence>
<name>A0A284S844_ARMOS</name>